<evidence type="ECO:0000256" key="8">
    <source>
        <dbReference type="ARBA" id="ARBA00022781"/>
    </source>
</evidence>
<keyword evidence="9" id="KW-0999">Mitochondrion inner membrane</keyword>
<evidence type="ECO:0000256" key="1">
    <source>
        <dbReference type="ARBA" id="ARBA00002070"/>
    </source>
</evidence>
<name>Q36730_PETPA</name>
<evidence type="ECO:0000313" key="17">
    <source>
        <dbReference type="EMBL" id="AAB33492.1"/>
    </source>
</evidence>
<dbReference type="InterPro" id="IPR045083">
    <property type="entry name" value="ATP_synth_F0_asu_bact/mt"/>
</dbReference>
<comment type="subcellular location">
    <subcellularLocation>
        <location evidence="2 14">Mitochondrion inner membrane</location>
        <topology evidence="2 14">Multi-pass membrane protein</topology>
    </subcellularLocation>
</comment>
<gene>
    <name evidence="17" type="primary">atp6</name>
</gene>
<proteinExistence type="inferred from homology"/>
<feature type="compositionally biased region" description="Polar residues" evidence="15">
    <location>
        <begin position="35"/>
        <end position="49"/>
    </location>
</feature>
<dbReference type="Pfam" id="PF00119">
    <property type="entry name" value="ATP-synt_A"/>
    <property type="match status" value="1"/>
</dbReference>
<dbReference type="FunFam" id="1.20.120.220:FF:000003">
    <property type="entry name" value="ATP synthase subunit a"/>
    <property type="match status" value="1"/>
</dbReference>
<dbReference type="NCBIfam" id="NF004482">
    <property type="entry name" value="PRK05815.2-4"/>
    <property type="match status" value="1"/>
</dbReference>
<keyword evidence="12 16" id="KW-0472">Membrane</keyword>
<feature type="transmembrane region" description="Helical" evidence="16">
    <location>
        <begin position="173"/>
        <end position="190"/>
    </location>
</feature>
<evidence type="ECO:0000256" key="9">
    <source>
        <dbReference type="ARBA" id="ARBA00022792"/>
    </source>
</evidence>
<keyword evidence="8" id="KW-0375">Hydrogen ion transport</keyword>
<protein>
    <recommendedName>
        <fullName evidence="14">ATP synthase subunit a</fullName>
    </recommendedName>
</protein>
<dbReference type="InterPro" id="IPR023011">
    <property type="entry name" value="ATP_synth_F0_asu_AS"/>
</dbReference>
<feature type="region of interest" description="Disordered" evidence="15">
    <location>
        <begin position="16"/>
        <end position="59"/>
    </location>
</feature>
<comment type="subunit">
    <text evidence="4">F-type ATPases have 2 components, CF(1) - the catalytic core - and CF(0) - the membrane proton channel. CF(1) has five subunits: alpha(3), beta(3), gamma(1), delta(1), epsilon(1). CF(0) has three main subunits: a, b and c.</text>
</comment>
<dbReference type="InterPro" id="IPR035908">
    <property type="entry name" value="F0_ATP_A_sf"/>
</dbReference>
<dbReference type="PANTHER" id="PTHR11410">
    <property type="entry name" value="ATP SYNTHASE SUBUNIT A"/>
    <property type="match status" value="1"/>
</dbReference>
<accession>Q36730</accession>
<evidence type="ECO:0000256" key="11">
    <source>
        <dbReference type="ARBA" id="ARBA00023065"/>
    </source>
</evidence>
<organism evidence="17">
    <name type="scientific">Petunia parodii</name>
    <name type="common">Petunia</name>
    <dbReference type="NCBI Taxonomy" id="55890"/>
    <lineage>
        <taxon>Eukaryota</taxon>
        <taxon>Viridiplantae</taxon>
        <taxon>Streptophyta</taxon>
        <taxon>Embryophyta</taxon>
        <taxon>Tracheophyta</taxon>
        <taxon>Spermatophyta</taxon>
        <taxon>Magnoliopsida</taxon>
        <taxon>eudicotyledons</taxon>
        <taxon>Gunneridae</taxon>
        <taxon>Pentapetalae</taxon>
        <taxon>asterids</taxon>
        <taxon>lamiids</taxon>
        <taxon>Solanales</taxon>
        <taxon>Solanaceae</taxon>
        <taxon>Petunioideae</taxon>
        <taxon>Petunia</taxon>
    </lineage>
</organism>
<comment type="similarity">
    <text evidence="3">Belongs to the ATPase A chain family.</text>
</comment>
<comment type="function">
    <text evidence="1">Mitochondrial membrane ATP synthase (F(1)F(0) ATP synthase or Complex V) produces ATP from ADP in the presence of a proton gradient across the membrane which is generated by electron transport complexes of the respiratory chain. F-type ATPases consist of two structural domains, F(1) - containing the extramembraneous catalytic core and F(0) - containing the membrane proton channel, linked together by a central stalk and a peripheral stalk. During catalysis, ATP synthesis in the catalytic domain of F(1) is coupled via a rotary mechanism of the central stalk subunits to proton translocation. Key component of the proton channel; it may play a direct role in the translocation of protons across the membrane.</text>
</comment>
<reference evidence="17" key="1">
    <citation type="journal article" date="1994" name="Plant Cell">
        <title>A single homogeneous form of ATP6 protein accumulates in petunia mitochondria despite the presence of differentially edited atp6 transcripts.</title>
        <authorList>
            <person name="Lu B."/>
            <person name="Hanson M.R."/>
        </authorList>
    </citation>
    <scope>NUCLEOTIDE SEQUENCE</scope>
</reference>
<dbReference type="CDD" id="cd00310">
    <property type="entry name" value="ATP-synt_Fo_a_6"/>
    <property type="match status" value="1"/>
</dbReference>
<keyword evidence="17" id="KW-0496">Mitochondrion</keyword>
<keyword evidence="11" id="KW-0406">Ion transport</keyword>
<dbReference type="GO" id="GO:0046933">
    <property type="term" value="F:proton-transporting ATP synthase activity, rotational mechanism"/>
    <property type="evidence" value="ECO:0007669"/>
    <property type="project" value="TreeGrafter"/>
</dbReference>
<geneLocation type="mitochondrion" evidence="17"/>
<evidence type="ECO:0000256" key="5">
    <source>
        <dbReference type="ARBA" id="ARBA00022448"/>
    </source>
</evidence>
<evidence type="ECO:0000256" key="13">
    <source>
        <dbReference type="ARBA" id="ARBA00023310"/>
    </source>
</evidence>
<evidence type="ECO:0000256" key="6">
    <source>
        <dbReference type="ARBA" id="ARBA00022547"/>
    </source>
</evidence>
<dbReference type="NCBIfam" id="TIGR01131">
    <property type="entry name" value="ATP_synt_6_or_A"/>
    <property type="match status" value="1"/>
</dbReference>
<dbReference type="SUPFAM" id="SSF81336">
    <property type="entry name" value="F1F0 ATP synthase subunit A"/>
    <property type="match status" value="1"/>
</dbReference>
<evidence type="ECO:0000256" key="12">
    <source>
        <dbReference type="ARBA" id="ARBA00023136"/>
    </source>
</evidence>
<dbReference type="PRINTS" id="PR00123">
    <property type="entry name" value="ATPASEA"/>
</dbReference>
<dbReference type="Gene3D" id="1.20.120.220">
    <property type="entry name" value="ATP synthase, F0 complex, subunit A"/>
    <property type="match status" value="1"/>
</dbReference>
<dbReference type="AlphaFoldDB" id="Q36730"/>
<feature type="transmembrane region" description="Helical" evidence="16">
    <location>
        <begin position="261"/>
        <end position="281"/>
    </location>
</feature>
<dbReference type="GO" id="GO:0045259">
    <property type="term" value="C:proton-transporting ATP synthase complex"/>
    <property type="evidence" value="ECO:0007669"/>
    <property type="project" value="UniProtKB-KW"/>
</dbReference>
<feature type="compositionally biased region" description="Low complexity" evidence="15">
    <location>
        <begin position="16"/>
        <end position="34"/>
    </location>
</feature>
<dbReference type="GO" id="GO:0005743">
    <property type="term" value="C:mitochondrial inner membrane"/>
    <property type="evidence" value="ECO:0007669"/>
    <property type="project" value="UniProtKB-SubCell"/>
</dbReference>
<evidence type="ECO:0000256" key="4">
    <source>
        <dbReference type="ARBA" id="ARBA00011648"/>
    </source>
</evidence>
<evidence type="ECO:0000256" key="2">
    <source>
        <dbReference type="ARBA" id="ARBA00004448"/>
    </source>
</evidence>
<dbReference type="PROSITE" id="PS00449">
    <property type="entry name" value="ATPASE_A"/>
    <property type="match status" value="1"/>
</dbReference>
<evidence type="ECO:0000256" key="14">
    <source>
        <dbReference type="RuleBase" id="RU004450"/>
    </source>
</evidence>
<dbReference type="EMBL" id="S75449">
    <property type="protein sequence ID" value="AAB33492.1"/>
    <property type="molecule type" value="Genomic_DNA"/>
</dbReference>
<evidence type="ECO:0000256" key="3">
    <source>
        <dbReference type="ARBA" id="ARBA00006810"/>
    </source>
</evidence>
<keyword evidence="10 16" id="KW-1133">Transmembrane helix</keyword>
<dbReference type="HAMAP" id="MF_01393">
    <property type="entry name" value="ATP_synth_a_bact"/>
    <property type="match status" value="1"/>
</dbReference>
<evidence type="ECO:0000256" key="7">
    <source>
        <dbReference type="ARBA" id="ARBA00022692"/>
    </source>
</evidence>
<keyword evidence="6" id="KW-0138">CF(0)</keyword>
<keyword evidence="13" id="KW-0066">ATP synthesis</keyword>
<evidence type="ECO:0000256" key="16">
    <source>
        <dbReference type="SAM" id="Phobius"/>
    </source>
</evidence>
<evidence type="ECO:0000256" key="15">
    <source>
        <dbReference type="SAM" id="MobiDB-lite"/>
    </source>
</evidence>
<sequence length="410" mass="45232">MFPKIPRIFFFDEESLNSSATSSQTPSQSTTTISDFSLQSSDTQGSSNGIFEDHPGLNPSSERIVELQCCIRERFEELLPNNNAEAQAQEALVAAEVLHGESNDIAELEHLLTDLNQNGVLSRAFREAMDLVKELTSPPNPPTVPSPLEQFEIIPLIPMKIGNLYFSFTNPSLFMLLTLSLVLLLVYFVTKKGGGNSVPNAWQSLVELIYDFVLNLVNEQIGGLSGNVKQKFSPRISVTFTFSLFCNPQGMIPYSFTVTSHFLITLGLSFSIFIGITIVGFQKNGLHFLSFLLPAGVPLPLAPFLVLLELIPYCFRALSSGIRLFANMMAGHSSVKILSGFAWTMLCMNDLLYFIGDLGPLFIVLALTGLELGVAISQAHVSTILICIYLNDAINLHQSAYFFIIEQKRV</sequence>
<dbReference type="InterPro" id="IPR000568">
    <property type="entry name" value="ATP_synth_F0_asu"/>
</dbReference>
<feature type="transmembrane region" description="Helical" evidence="16">
    <location>
        <begin position="361"/>
        <end position="390"/>
    </location>
</feature>
<keyword evidence="5" id="KW-0813">Transport</keyword>
<keyword evidence="7 16" id="KW-0812">Transmembrane</keyword>
<dbReference type="PANTHER" id="PTHR11410:SF0">
    <property type="entry name" value="ATP SYNTHASE SUBUNIT A"/>
    <property type="match status" value="1"/>
</dbReference>
<evidence type="ECO:0000256" key="10">
    <source>
        <dbReference type="ARBA" id="ARBA00022989"/>
    </source>
</evidence>